<evidence type="ECO:0000313" key="3">
    <source>
        <dbReference type="RefSeq" id="XP_026285449.2"/>
    </source>
</evidence>
<dbReference type="Proteomes" id="UP000504606">
    <property type="component" value="Unplaced"/>
</dbReference>
<dbReference type="InterPro" id="IPR055432">
    <property type="entry name" value="STING_LBD"/>
</dbReference>
<dbReference type="GO" id="GO:0032481">
    <property type="term" value="P:positive regulation of type I interferon production"/>
    <property type="evidence" value="ECO:0007669"/>
    <property type="project" value="InterPro"/>
</dbReference>
<organism evidence="2 3">
    <name type="scientific">Frankliniella occidentalis</name>
    <name type="common">Western flower thrips</name>
    <name type="synonym">Euthrips occidentalis</name>
    <dbReference type="NCBI Taxonomy" id="133901"/>
    <lineage>
        <taxon>Eukaryota</taxon>
        <taxon>Metazoa</taxon>
        <taxon>Ecdysozoa</taxon>
        <taxon>Arthropoda</taxon>
        <taxon>Hexapoda</taxon>
        <taxon>Insecta</taxon>
        <taxon>Pterygota</taxon>
        <taxon>Neoptera</taxon>
        <taxon>Paraneoptera</taxon>
        <taxon>Thysanoptera</taxon>
        <taxon>Terebrantia</taxon>
        <taxon>Thripoidea</taxon>
        <taxon>Thripidae</taxon>
        <taxon>Frankliniella</taxon>
    </lineage>
</organism>
<dbReference type="Pfam" id="PF15009">
    <property type="entry name" value="STING_LBD"/>
    <property type="match status" value="1"/>
</dbReference>
<dbReference type="Gene3D" id="3.40.50.12100">
    <property type="entry name" value="Stimulator of interferon genes protein"/>
    <property type="match status" value="1"/>
</dbReference>
<keyword evidence="2" id="KW-1185">Reference proteome</keyword>
<dbReference type="GeneID" id="113211320"/>
<accession>A0A6J1SW11</accession>
<dbReference type="GO" id="GO:0005789">
    <property type="term" value="C:endoplasmic reticulum membrane"/>
    <property type="evidence" value="ECO:0007669"/>
    <property type="project" value="TreeGrafter"/>
</dbReference>
<dbReference type="GO" id="GO:0000045">
    <property type="term" value="P:autophagosome assembly"/>
    <property type="evidence" value="ECO:0007669"/>
    <property type="project" value="TreeGrafter"/>
</dbReference>
<protein>
    <submittedName>
        <fullName evidence="3">Stimulator of interferon genes protein-like</fullName>
    </submittedName>
</protein>
<dbReference type="InterPro" id="IPR029158">
    <property type="entry name" value="STING"/>
</dbReference>
<dbReference type="Gene3D" id="1.20.5.5200">
    <property type="match status" value="1"/>
</dbReference>
<dbReference type="GO" id="GO:0061709">
    <property type="term" value="P:reticulophagy"/>
    <property type="evidence" value="ECO:0007669"/>
    <property type="project" value="TreeGrafter"/>
</dbReference>
<dbReference type="KEGG" id="foc:113211320"/>
<dbReference type="PANTHER" id="PTHR34339:SF1">
    <property type="entry name" value="STIMULATOR OF INTERFERON GENES PROTEIN"/>
    <property type="match status" value="1"/>
</dbReference>
<dbReference type="GO" id="GO:0005776">
    <property type="term" value="C:autophagosome"/>
    <property type="evidence" value="ECO:0007669"/>
    <property type="project" value="TreeGrafter"/>
</dbReference>
<feature type="domain" description="STING ligand-binding" evidence="1">
    <location>
        <begin position="100"/>
        <end position="295"/>
    </location>
</feature>
<dbReference type="GO" id="GO:0045087">
    <property type="term" value="P:innate immune response"/>
    <property type="evidence" value="ECO:0007669"/>
    <property type="project" value="TreeGrafter"/>
</dbReference>
<dbReference type="AlphaFoldDB" id="A0A6J1SW11"/>
<reference evidence="3" key="1">
    <citation type="submission" date="2025-08" db="UniProtKB">
        <authorList>
            <consortium name="RefSeq"/>
        </authorList>
    </citation>
    <scope>IDENTIFICATION</scope>
    <source>
        <tissue evidence="3">Whole organism</tissue>
    </source>
</reference>
<proteinExistence type="predicted"/>
<name>A0A6J1SW11_FRAOC</name>
<dbReference type="OrthoDB" id="6053839at2759"/>
<gene>
    <name evidence="3" type="primary">LOC113211320</name>
</gene>
<dbReference type="GO" id="GO:0061507">
    <property type="term" value="F:2',3'-cyclic GMP-AMP binding"/>
    <property type="evidence" value="ECO:0007669"/>
    <property type="project" value="TreeGrafter"/>
</dbReference>
<dbReference type="GO" id="GO:0002218">
    <property type="term" value="P:activation of innate immune response"/>
    <property type="evidence" value="ECO:0007669"/>
    <property type="project" value="InterPro"/>
</dbReference>
<dbReference type="GO" id="GO:0016239">
    <property type="term" value="P:positive regulation of macroautophagy"/>
    <property type="evidence" value="ECO:0007669"/>
    <property type="project" value="TreeGrafter"/>
</dbReference>
<sequence>MWRLVMLTEECKHVKKVCSGSYWRLLERTLSFNRISTLSAFATFVIVITARPNLSKMWIELGPIPLCLSFSSYYILHCVMGSEACPTWESQIMRQLNGLDHGSALAHSFYNGYLRIILPARGDYAKGLAQRIKDYMKEAKINEDDFPVQKLIVLIPSSGNVFPLLSDEPSQACADPPVQYAEGLQDQLRSRAGIKERVYRGAAYRIKVRRNGKISFLYTIAEGATTVLTLRESCLTGTPEAEHLRKHKADIVANFYRALQKLIDADREIKHLVDLLYYDDEDPTQPDVLSLLTDHLLQASYKKYKNY</sequence>
<evidence type="ECO:0000259" key="1">
    <source>
        <dbReference type="Pfam" id="PF15009"/>
    </source>
</evidence>
<dbReference type="InterPro" id="IPR038623">
    <property type="entry name" value="STING_C_sf"/>
</dbReference>
<evidence type="ECO:0000313" key="2">
    <source>
        <dbReference type="Proteomes" id="UP000504606"/>
    </source>
</evidence>
<dbReference type="GO" id="GO:0035438">
    <property type="term" value="F:cyclic-di-GMP binding"/>
    <property type="evidence" value="ECO:0007669"/>
    <property type="project" value="TreeGrafter"/>
</dbReference>
<dbReference type="PANTHER" id="PTHR34339">
    <property type="entry name" value="STIMULATOR OF INTERFERON GENES PROTEIN"/>
    <property type="match status" value="1"/>
</dbReference>
<dbReference type="RefSeq" id="XP_026285449.2">
    <property type="nucleotide sequence ID" value="XM_026429664.2"/>
</dbReference>